<keyword evidence="1" id="KW-0472">Membrane</keyword>
<dbReference type="OrthoDB" id="1751377at2"/>
<dbReference type="Proteomes" id="UP000243255">
    <property type="component" value="Unassembled WGS sequence"/>
</dbReference>
<name>A0A1M5J927_9FIRM</name>
<evidence type="ECO:0000313" key="3">
    <source>
        <dbReference type="Proteomes" id="UP000243255"/>
    </source>
</evidence>
<proteinExistence type="predicted"/>
<dbReference type="RefSeq" id="WP_073123070.1">
    <property type="nucleotide sequence ID" value="NZ_BAABCH010000010.1"/>
</dbReference>
<reference evidence="3" key="1">
    <citation type="submission" date="2016-11" db="EMBL/GenBank/DDBJ databases">
        <authorList>
            <person name="Varghese N."/>
            <person name="Submissions S."/>
        </authorList>
    </citation>
    <scope>NUCLEOTIDE SEQUENCE [LARGE SCALE GENOMIC DNA]</scope>
    <source>
        <strain evidence="3">DSM 2635</strain>
    </source>
</reference>
<dbReference type="STRING" id="1121321.SAMN04488530_10139"/>
<evidence type="ECO:0008006" key="4">
    <source>
        <dbReference type="Google" id="ProtNLM"/>
    </source>
</evidence>
<keyword evidence="1" id="KW-1133">Transmembrane helix</keyword>
<feature type="transmembrane region" description="Helical" evidence="1">
    <location>
        <begin position="12"/>
        <end position="31"/>
    </location>
</feature>
<keyword evidence="3" id="KW-1185">Reference proteome</keyword>
<accession>A0A1M5J927</accession>
<evidence type="ECO:0000313" key="2">
    <source>
        <dbReference type="EMBL" id="SHG37001.1"/>
    </source>
</evidence>
<gene>
    <name evidence="2" type="ORF">SAMN04488530_10139</name>
</gene>
<dbReference type="AlphaFoldDB" id="A0A1M5J927"/>
<keyword evidence="1" id="KW-0812">Transmembrane</keyword>
<organism evidence="2 3">
    <name type="scientific">Asaccharospora irregularis DSM 2635</name>
    <dbReference type="NCBI Taxonomy" id="1121321"/>
    <lineage>
        <taxon>Bacteria</taxon>
        <taxon>Bacillati</taxon>
        <taxon>Bacillota</taxon>
        <taxon>Clostridia</taxon>
        <taxon>Peptostreptococcales</taxon>
        <taxon>Peptostreptococcaceae</taxon>
        <taxon>Asaccharospora</taxon>
    </lineage>
</organism>
<protein>
    <recommendedName>
        <fullName evidence="4">BofC C-terminal domain-containing protein</fullName>
    </recommendedName>
</protein>
<sequence length="208" mass="23505">MFEKKDQPAWKGITLVLVGVVVLVSGIYIGSKTQDKKTVQNPVKHEQSKEKTNEAFKLSNSCEIWLHKDIEDETDAEQSSVMLGTVPKGLLNKTQGEIVSYLKDKYPDKNIESIGEYEIVLSDSNKDGNSEQDKSNKDDISKANKYTIEDDNGYIGLYKYDNKGKRKLIEKTHVKVDSLPKAVQNDIKQGIYMNSEDEAYSRLEDFGS</sequence>
<dbReference type="EMBL" id="FQWX01000001">
    <property type="protein sequence ID" value="SHG37001.1"/>
    <property type="molecule type" value="Genomic_DNA"/>
</dbReference>
<evidence type="ECO:0000256" key="1">
    <source>
        <dbReference type="SAM" id="Phobius"/>
    </source>
</evidence>